<evidence type="ECO:0000313" key="3">
    <source>
        <dbReference type="EMBL" id="KIJ97810.1"/>
    </source>
</evidence>
<sequence>MYTSLSKNIIMTLSVAACRYPSFSVPCSFFASPSLSFFFLSSFLFLLVAGLPTKPKMADTNRASHTLDSFEAQLIAAYNNPSSSSGGDDPFVDHPLAVEGDQLLTTSTSVPSLRAQQPRADDTADPNSLFPLPHAIFPAHNLNPNLSTEDNIDTALLPPPPLLSERSSLTVLGSTDLDLGPAKESQLALPPPYAEPASEWTQGQLGQTKKKRSKRFWIGVGLGVAVVLILAVFLPVFFGVVRKSSASASSSSSSSSSGGGGGTTPSGTGGNGGSTSGVLVSTDKWGGR</sequence>
<evidence type="ECO:0000313" key="4">
    <source>
        <dbReference type="Proteomes" id="UP000054477"/>
    </source>
</evidence>
<organism evidence="3 4">
    <name type="scientific">Laccaria amethystina LaAM-08-1</name>
    <dbReference type="NCBI Taxonomy" id="1095629"/>
    <lineage>
        <taxon>Eukaryota</taxon>
        <taxon>Fungi</taxon>
        <taxon>Dikarya</taxon>
        <taxon>Basidiomycota</taxon>
        <taxon>Agaricomycotina</taxon>
        <taxon>Agaricomycetes</taxon>
        <taxon>Agaricomycetidae</taxon>
        <taxon>Agaricales</taxon>
        <taxon>Agaricineae</taxon>
        <taxon>Hydnangiaceae</taxon>
        <taxon>Laccaria</taxon>
    </lineage>
</organism>
<dbReference type="Proteomes" id="UP000054477">
    <property type="component" value="Unassembled WGS sequence"/>
</dbReference>
<evidence type="ECO:0000256" key="2">
    <source>
        <dbReference type="SAM" id="Phobius"/>
    </source>
</evidence>
<feature type="compositionally biased region" description="Gly residues" evidence="1">
    <location>
        <begin position="257"/>
        <end position="275"/>
    </location>
</feature>
<feature type="compositionally biased region" description="Low complexity" evidence="1">
    <location>
        <begin position="247"/>
        <end position="256"/>
    </location>
</feature>
<protein>
    <submittedName>
        <fullName evidence="3">Uncharacterized protein</fullName>
    </submittedName>
</protein>
<feature type="region of interest" description="Disordered" evidence="1">
    <location>
        <begin position="181"/>
        <end position="206"/>
    </location>
</feature>
<dbReference type="HOGENOM" id="CLU_966650_0_0_1"/>
<name>A0A0C9WYB1_9AGAR</name>
<evidence type="ECO:0000256" key="1">
    <source>
        <dbReference type="SAM" id="MobiDB-lite"/>
    </source>
</evidence>
<feature type="transmembrane region" description="Helical" evidence="2">
    <location>
        <begin position="216"/>
        <end position="241"/>
    </location>
</feature>
<keyword evidence="2" id="KW-1133">Transmembrane helix</keyword>
<dbReference type="EMBL" id="KN838683">
    <property type="protein sequence ID" value="KIJ97810.1"/>
    <property type="molecule type" value="Genomic_DNA"/>
</dbReference>
<proteinExistence type="predicted"/>
<dbReference type="AlphaFoldDB" id="A0A0C9WYB1"/>
<feature type="transmembrane region" description="Helical" evidence="2">
    <location>
        <begin position="34"/>
        <end position="52"/>
    </location>
</feature>
<feature type="region of interest" description="Disordered" evidence="1">
    <location>
        <begin position="107"/>
        <end position="127"/>
    </location>
</feature>
<gene>
    <name evidence="3" type="ORF">K443DRAFT_227878</name>
</gene>
<keyword evidence="2" id="KW-0472">Membrane</keyword>
<reference evidence="4" key="2">
    <citation type="submission" date="2015-01" db="EMBL/GenBank/DDBJ databases">
        <title>Evolutionary Origins and Diversification of the Mycorrhizal Mutualists.</title>
        <authorList>
            <consortium name="DOE Joint Genome Institute"/>
            <consortium name="Mycorrhizal Genomics Consortium"/>
            <person name="Kohler A."/>
            <person name="Kuo A."/>
            <person name="Nagy L.G."/>
            <person name="Floudas D."/>
            <person name="Copeland A."/>
            <person name="Barry K.W."/>
            <person name="Cichocki N."/>
            <person name="Veneault-Fourrey C."/>
            <person name="LaButti K."/>
            <person name="Lindquist E.A."/>
            <person name="Lipzen A."/>
            <person name="Lundell T."/>
            <person name="Morin E."/>
            <person name="Murat C."/>
            <person name="Riley R."/>
            <person name="Ohm R."/>
            <person name="Sun H."/>
            <person name="Tunlid A."/>
            <person name="Henrissat B."/>
            <person name="Grigoriev I.V."/>
            <person name="Hibbett D.S."/>
            <person name="Martin F."/>
        </authorList>
    </citation>
    <scope>NUCLEOTIDE SEQUENCE [LARGE SCALE GENOMIC DNA]</scope>
    <source>
        <strain evidence="4">LaAM-08-1</strain>
    </source>
</reference>
<dbReference type="PROSITE" id="PS51257">
    <property type="entry name" value="PROKAR_LIPOPROTEIN"/>
    <property type="match status" value="1"/>
</dbReference>
<keyword evidence="4" id="KW-1185">Reference proteome</keyword>
<accession>A0A0C9WYB1</accession>
<keyword evidence="2" id="KW-0812">Transmembrane</keyword>
<feature type="region of interest" description="Disordered" evidence="1">
    <location>
        <begin position="247"/>
        <end position="288"/>
    </location>
</feature>
<reference evidence="3 4" key="1">
    <citation type="submission" date="2014-04" db="EMBL/GenBank/DDBJ databases">
        <authorList>
            <consortium name="DOE Joint Genome Institute"/>
            <person name="Kuo A."/>
            <person name="Kohler A."/>
            <person name="Nagy L.G."/>
            <person name="Floudas D."/>
            <person name="Copeland A."/>
            <person name="Barry K.W."/>
            <person name="Cichocki N."/>
            <person name="Veneault-Fourrey C."/>
            <person name="LaButti K."/>
            <person name="Lindquist E.A."/>
            <person name="Lipzen A."/>
            <person name="Lundell T."/>
            <person name="Morin E."/>
            <person name="Murat C."/>
            <person name="Sun H."/>
            <person name="Tunlid A."/>
            <person name="Henrissat B."/>
            <person name="Grigoriev I.V."/>
            <person name="Hibbett D.S."/>
            <person name="Martin F."/>
            <person name="Nordberg H.P."/>
            <person name="Cantor M.N."/>
            <person name="Hua S.X."/>
        </authorList>
    </citation>
    <scope>NUCLEOTIDE SEQUENCE [LARGE SCALE GENOMIC DNA]</scope>
    <source>
        <strain evidence="3 4">LaAM-08-1</strain>
    </source>
</reference>